<dbReference type="PANTHER" id="PTHR47556:SF1">
    <property type="entry name" value="SEC14P-LIKE PHOSPHATIDYLINOSITOL TRANSFER FAMILY PROTEIN"/>
    <property type="match status" value="1"/>
</dbReference>
<dbReference type="GO" id="GO:0009570">
    <property type="term" value="C:chloroplast stroma"/>
    <property type="evidence" value="ECO:0000318"/>
    <property type="project" value="GO_Central"/>
</dbReference>
<keyword evidence="3" id="KW-1185">Reference proteome</keyword>
<reference evidence="1 3" key="2">
    <citation type="journal article" date="2014" name="BMC Genomics">
        <title>An improved genome release (version Mt4.0) for the model legume Medicago truncatula.</title>
        <authorList>
            <person name="Tang H."/>
            <person name="Krishnakumar V."/>
            <person name="Bidwell S."/>
            <person name="Rosen B."/>
            <person name="Chan A."/>
            <person name="Zhou S."/>
            <person name="Gentzbittel L."/>
            <person name="Childs K.L."/>
            <person name="Yandell M."/>
            <person name="Gundlach H."/>
            <person name="Mayer K.F."/>
            <person name="Schwartz D.C."/>
            <person name="Town C.D."/>
        </authorList>
    </citation>
    <scope>GENOME REANNOTATION</scope>
    <source>
        <strain evidence="1">A17</strain>
        <strain evidence="2 3">cv. Jemalong A17</strain>
    </source>
</reference>
<dbReference type="PANTHER" id="PTHR47556">
    <property type="entry name" value="SEC14P-LIKE PHOSPHATIDYLINOSITOL TRANSFER FAMILY PROTEIN"/>
    <property type="match status" value="1"/>
</dbReference>
<evidence type="ECO:0000313" key="2">
    <source>
        <dbReference type="EnsemblPlants" id="KEH25902"/>
    </source>
</evidence>
<evidence type="ECO:0000313" key="3">
    <source>
        <dbReference type="Proteomes" id="UP000002051"/>
    </source>
</evidence>
<name>A0A072U8C7_MEDTR</name>
<dbReference type="EnsemblPlants" id="KEH25902">
    <property type="protein sequence ID" value="KEH25902"/>
    <property type="gene ID" value="MTR_6g037460"/>
</dbReference>
<dbReference type="GO" id="GO:0016036">
    <property type="term" value="P:cellular response to phosphate starvation"/>
    <property type="evidence" value="ECO:0000318"/>
    <property type="project" value="GO_Central"/>
</dbReference>
<dbReference type="GO" id="GO:0008526">
    <property type="term" value="F:phosphatidylinositol transfer activity"/>
    <property type="evidence" value="ECO:0000318"/>
    <property type="project" value="GO_Central"/>
</dbReference>
<dbReference type="AlphaFoldDB" id="A0A072U8C7"/>
<dbReference type="HOGENOM" id="CLU_1799353_0_0_1"/>
<evidence type="ECO:0000313" key="1">
    <source>
        <dbReference type="EMBL" id="KEH25902.1"/>
    </source>
</evidence>
<reference evidence="2" key="3">
    <citation type="submission" date="2015-04" db="UniProtKB">
        <authorList>
            <consortium name="EnsemblPlants"/>
        </authorList>
    </citation>
    <scope>IDENTIFICATION</scope>
    <source>
        <strain evidence="2">cv. Jemalong A17</strain>
    </source>
</reference>
<sequence>MPREQDPADDQRLSVFLIEKALSKLSTGEEQILAIFDLRGFGPENADLKYLNFLEIMLRVEIETSISLLLHFAIFSSNRHVKFFSAETLKKEYFTDETLPSNNFQSLKFGAKVSSVKYSFLRVSAEQNLTCKGKRKWTNHVKQD</sequence>
<proteinExistence type="predicted"/>
<protein>
    <submittedName>
        <fullName evidence="1 2">Uncharacterized protein</fullName>
    </submittedName>
</protein>
<reference evidence="1 3" key="1">
    <citation type="journal article" date="2011" name="Nature">
        <title>The Medicago genome provides insight into the evolution of rhizobial symbioses.</title>
        <authorList>
            <person name="Young N.D."/>
            <person name="Debelle F."/>
            <person name="Oldroyd G.E."/>
            <person name="Geurts R."/>
            <person name="Cannon S.B."/>
            <person name="Udvardi M.K."/>
            <person name="Benedito V.A."/>
            <person name="Mayer K.F."/>
            <person name="Gouzy J."/>
            <person name="Schoof H."/>
            <person name="Van de Peer Y."/>
            <person name="Proost S."/>
            <person name="Cook D.R."/>
            <person name="Meyers B.C."/>
            <person name="Spannagl M."/>
            <person name="Cheung F."/>
            <person name="De Mita S."/>
            <person name="Krishnakumar V."/>
            <person name="Gundlach H."/>
            <person name="Zhou S."/>
            <person name="Mudge J."/>
            <person name="Bharti A.K."/>
            <person name="Murray J.D."/>
            <person name="Naoumkina M.A."/>
            <person name="Rosen B."/>
            <person name="Silverstein K.A."/>
            <person name="Tang H."/>
            <person name="Rombauts S."/>
            <person name="Zhao P.X."/>
            <person name="Zhou P."/>
            <person name="Barbe V."/>
            <person name="Bardou P."/>
            <person name="Bechner M."/>
            <person name="Bellec A."/>
            <person name="Berger A."/>
            <person name="Berges H."/>
            <person name="Bidwell S."/>
            <person name="Bisseling T."/>
            <person name="Choisne N."/>
            <person name="Couloux A."/>
            <person name="Denny R."/>
            <person name="Deshpande S."/>
            <person name="Dai X."/>
            <person name="Doyle J.J."/>
            <person name="Dudez A.M."/>
            <person name="Farmer A.D."/>
            <person name="Fouteau S."/>
            <person name="Franken C."/>
            <person name="Gibelin C."/>
            <person name="Gish J."/>
            <person name="Goldstein S."/>
            <person name="Gonzalez A.J."/>
            <person name="Green P.J."/>
            <person name="Hallab A."/>
            <person name="Hartog M."/>
            <person name="Hua A."/>
            <person name="Humphray S.J."/>
            <person name="Jeong D.H."/>
            <person name="Jing Y."/>
            <person name="Jocker A."/>
            <person name="Kenton S.M."/>
            <person name="Kim D.J."/>
            <person name="Klee K."/>
            <person name="Lai H."/>
            <person name="Lang C."/>
            <person name="Lin S."/>
            <person name="Macmil S.L."/>
            <person name="Magdelenat G."/>
            <person name="Matthews L."/>
            <person name="McCorrison J."/>
            <person name="Monaghan E.L."/>
            <person name="Mun J.H."/>
            <person name="Najar F.Z."/>
            <person name="Nicholson C."/>
            <person name="Noirot C."/>
            <person name="O'Bleness M."/>
            <person name="Paule C.R."/>
            <person name="Poulain J."/>
            <person name="Prion F."/>
            <person name="Qin B."/>
            <person name="Qu C."/>
            <person name="Retzel E.F."/>
            <person name="Riddle C."/>
            <person name="Sallet E."/>
            <person name="Samain S."/>
            <person name="Samson N."/>
            <person name="Sanders I."/>
            <person name="Saurat O."/>
            <person name="Scarpelli C."/>
            <person name="Schiex T."/>
            <person name="Segurens B."/>
            <person name="Severin A.J."/>
            <person name="Sherrier D.J."/>
            <person name="Shi R."/>
            <person name="Sims S."/>
            <person name="Singer S.R."/>
            <person name="Sinharoy S."/>
            <person name="Sterck L."/>
            <person name="Viollet A."/>
            <person name="Wang B.B."/>
            <person name="Wang K."/>
            <person name="Wang M."/>
            <person name="Wang X."/>
            <person name="Warfsmann J."/>
            <person name="Weissenbach J."/>
            <person name="White D.D."/>
            <person name="White J.D."/>
            <person name="Wiley G.B."/>
            <person name="Wincker P."/>
            <person name="Xing Y."/>
            <person name="Yang L."/>
            <person name="Yao Z."/>
            <person name="Ying F."/>
            <person name="Zhai J."/>
            <person name="Zhou L."/>
            <person name="Zuber A."/>
            <person name="Denarie J."/>
            <person name="Dixon R.A."/>
            <person name="May G.D."/>
            <person name="Schwartz D.C."/>
            <person name="Rogers J."/>
            <person name="Quetier F."/>
            <person name="Town C.D."/>
            <person name="Roe B.A."/>
        </authorList>
    </citation>
    <scope>NUCLEOTIDE SEQUENCE [LARGE SCALE GENOMIC DNA]</scope>
    <source>
        <strain evidence="1">A17</strain>
        <strain evidence="2 3">cv. Jemalong A17</strain>
    </source>
</reference>
<accession>A0A072U8C7</accession>
<organism evidence="1 3">
    <name type="scientific">Medicago truncatula</name>
    <name type="common">Barrel medic</name>
    <name type="synonym">Medicago tribuloides</name>
    <dbReference type="NCBI Taxonomy" id="3880"/>
    <lineage>
        <taxon>Eukaryota</taxon>
        <taxon>Viridiplantae</taxon>
        <taxon>Streptophyta</taxon>
        <taxon>Embryophyta</taxon>
        <taxon>Tracheophyta</taxon>
        <taxon>Spermatophyta</taxon>
        <taxon>Magnoliopsida</taxon>
        <taxon>eudicotyledons</taxon>
        <taxon>Gunneridae</taxon>
        <taxon>Pentapetalae</taxon>
        <taxon>rosids</taxon>
        <taxon>fabids</taxon>
        <taxon>Fabales</taxon>
        <taxon>Fabaceae</taxon>
        <taxon>Papilionoideae</taxon>
        <taxon>50 kb inversion clade</taxon>
        <taxon>NPAAA clade</taxon>
        <taxon>Hologalegina</taxon>
        <taxon>IRL clade</taxon>
        <taxon>Trifolieae</taxon>
        <taxon>Medicago</taxon>
    </lineage>
</organism>
<dbReference type="STRING" id="3880.A0A072U8C7"/>
<gene>
    <name evidence="1" type="ordered locus">MTR_6g037460</name>
</gene>
<dbReference type="Proteomes" id="UP000002051">
    <property type="component" value="Chromosome 6"/>
</dbReference>
<dbReference type="EMBL" id="CM001222">
    <property type="protein sequence ID" value="KEH25902.1"/>
    <property type="molecule type" value="Genomic_DNA"/>
</dbReference>